<evidence type="ECO:0000313" key="2">
    <source>
        <dbReference type="EMBL" id="MBM4567671.1"/>
    </source>
</evidence>
<evidence type="ECO:0000313" key="3">
    <source>
        <dbReference type="Proteomes" id="UP000808906"/>
    </source>
</evidence>
<accession>A0A9Q2PQD8</accession>
<proteinExistence type="predicted"/>
<evidence type="ECO:0008006" key="4">
    <source>
        <dbReference type="Google" id="ProtNLM"/>
    </source>
</evidence>
<dbReference type="Proteomes" id="UP000808906">
    <property type="component" value="Unassembled WGS sequence"/>
</dbReference>
<comment type="caution">
    <text evidence="2">The sequence shown here is derived from an EMBL/GenBank/DDBJ whole genome shotgun (WGS) entry which is preliminary data.</text>
</comment>
<dbReference type="EMBL" id="WUXR01000013">
    <property type="protein sequence ID" value="MBM4567671.1"/>
    <property type="molecule type" value="Genomic_DNA"/>
</dbReference>
<name>A0A9Q2PQD8_RHOHA</name>
<sequence>MHRARPYRVGLEGPAQPPTSTTREAWCTPMAFRITAAHEAPTVDFEIAIKGRQNPMLFSVPKMQYLPRDIADIYAEWFKEQVEKRTATDRICNLKILELLLPEKTYAVLERLTDGELAEIAEHWETESKVKAGESSASSVS</sequence>
<gene>
    <name evidence="2" type="ORF">GS441_20295</name>
</gene>
<organism evidence="2 3">
    <name type="scientific">Rhodococcus hoagii</name>
    <name type="common">Corynebacterium equii</name>
    <dbReference type="NCBI Taxonomy" id="43767"/>
    <lineage>
        <taxon>Bacteria</taxon>
        <taxon>Bacillati</taxon>
        <taxon>Actinomycetota</taxon>
        <taxon>Actinomycetes</taxon>
        <taxon>Mycobacteriales</taxon>
        <taxon>Nocardiaceae</taxon>
        <taxon>Prescottella</taxon>
    </lineage>
</organism>
<dbReference type="RefSeq" id="WP_262967429.1">
    <property type="nucleotide sequence ID" value="NZ_JAJNNG010000008.1"/>
</dbReference>
<reference evidence="2" key="1">
    <citation type="submission" date="2019-11" db="EMBL/GenBank/DDBJ databases">
        <title>Spread of Macrolides and rifampicin resistant Rhodococcus equi in clinical isolates in the USA.</title>
        <authorList>
            <person name="Alvarez-Narvaez S."/>
            <person name="Huber L."/>
            <person name="Cohen N.D."/>
            <person name="Slovis N."/>
            <person name="Greiter M."/>
            <person name="Giguere S."/>
            <person name="Hart K."/>
        </authorList>
    </citation>
    <scope>NUCLEOTIDE SEQUENCE</scope>
    <source>
        <strain evidence="2">Lh_17</strain>
    </source>
</reference>
<feature type="region of interest" description="Disordered" evidence="1">
    <location>
        <begin position="1"/>
        <end position="22"/>
    </location>
</feature>
<dbReference type="AlphaFoldDB" id="A0A9Q2PQD8"/>
<protein>
    <recommendedName>
        <fullName evidence="4">Tail assembly chaperone</fullName>
    </recommendedName>
</protein>
<evidence type="ECO:0000256" key="1">
    <source>
        <dbReference type="SAM" id="MobiDB-lite"/>
    </source>
</evidence>